<proteinExistence type="predicted"/>
<dbReference type="EMBL" id="CAII01000204">
    <property type="protein sequence ID" value="CCH96974.1"/>
    <property type="molecule type" value="Genomic_DNA"/>
</dbReference>
<gene>
    <name evidence="1" type="ORF">MICAB_2820001</name>
</gene>
<evidence type="ECO:0000313" key="1">
    <source>
        <dbReference type="EMBL" id="CCH96974.1"/>
    </source>
</evidence>
<dbReference type="HOGENOM" id="CLU_3137696_0_0_3"/>
<protein>
    <submittedName>
        <fullName evidence="1">Uncharacterized protein</fullName>
    </submittedName>
</protein>
<dbReference type="Proteomes" id="UP000003172">
    <property type="component" value="Unassembled WGS sequence"/>
</dbReference>
<name>I4FMU9_MICAE</name>
<sequence>MQVKRRLAYVLAAVVESGQDLSDLYAQKTGFFKKPVFYQKKGRSKNPPQ</sequence>
<reference evidence="1 2" key="1">
    <citation type="submission" date="2012-04" db="EMBL/GenBank/DDBJ databases">
        <authorList>
            <person name="Genoscope - CEA"/>
        </authorList>
    </citation>
    <scope>NUCLEOTIDE SEQUENCE [LARGE SCALE GENOMIC DNA]</scope>
    <source>
        <strain evidence="1 2">9717</strain>
    </source>
</reference>
<dbReference type="AlphaFoldDB" id="I4FMU9"/>
<organism evidence="1 2">
    <name type="scientific">Microcystis aeruginosa PCC 9717</name>
    <dbReference type="NCBI Taxonomy" id="1160286"/>
    <lineage>
        <taxon>Bacteria</taxon>
        <taxon>Bacillati</taxon>
        <taxon>Cyanobacteriota</taxon>
        <taxon>Cyanophyceae</taxon>
        <taxon>Oscillatoriophycideae</taxon>
        <taxon>Chroococcales</taxon>
        <taxon>Microcystaceae</taxon>
        <taxon>Microcystis</taxon>
    </lineage>
</organism>
<accession>I4FMU9</accession>
<evidence type="ECO:0000313" key="2">
    <source>
        <dbReference type="Proteomes" id="UP000003172"/>
    </source>
</evidence>
<comment type="caution">
    <text evidence="1">The sequence shown here is derived from an EMBL/GenBank/DDBJ whole genome shotgun (WGS) entry which is preliminary data.</text>
</comment>